<dbReference type="SUPFAM" id="SSF81383">
    <property type="entry name" value="F-box domain"/>
    <property type="match status" value="1"/>
</dbReference>
<feature type="domain" description="F-box" evidence="2">
    <location>
        <begin position="27"/>
        <end position="76"/>
    </location>
</feature>
<evidence type="ECO:0000313" key="3">
    <source>
        <dbReference type="EMBL" id="ELR14634.1"/>
    </source>
</evidence>
<dbReference type="AlphaFoldDB" id="L8GNT1"/>
<feature type="region of interest" description="Disordered" evidence="1">
    <location>
        <begin position="83"/>
        <end position="123"/>
    </location>
</feature>
<evidence type="ECO:0000259" key="2">
    <source>
        <dbReference type="PROSITE" id="PS50181"/>
    </source>
</evidence>
<gene>
    <name evidence="3" type="ORF">ACA1_066750</name>
</gene>
<dbReference type="InterPro" id="IPR001810">
    <property type="entry name" value="F-box_dom"/>
</dbReference>
<dbReference type="Gene3D" id="1.20.1280.50">
    <property type="match status" value="1"/>
</dbReference>
<dbReference type="GeneID" id="14915238"/>
<reference evidence="3 4" key="1">
    <citation type="journal article" date="2013" name="Genome Biol.">
        <title>Genome of Acanthamoeba castellanii highlights extensive lateral gene transfer and early evolution of tyrosine kinase signaling.</title>
        <authorList>
            <person name="Clarke M."/>
            <person name="Lohan A.J."/>
            <person name="Liu B."/>
            <person name="Lagkouvardos I."/>
            <person name="Roy S."/>
            <person name="Zafar N."/>
            <person name="Bertelli C."/>
            <person name="Schilde C."/>
            <person name="Kianianmomeni A."/>
            <person name="Burglin T.R."/>
            <person name="Frech C."/>
            <person name="Turcotte B."/>
            <person name="Kopec K.O."/>
            <person name="Synnott J.M."/>
            <person name="Choo C."/>
            <person name="Paponov I."/>
            <person name="Finkler A."/>
            <person name="Soon Heng Tan C."/>
            <person name="Hutchins A.P."/>
            <person name="Weinmeier T."/>
            <person name="Rattei T."/>
            <person name="Chu J.S."/>
            <person name="Gimenez G."/>
            <person name="Irimia M."/>
            <person name="Rigden D.J."/>
            <person name="Fitzpatrick D.A."/>
            <person name="Lorenzo-Morales J."/>
            <person name="Bateman A."/>
            <person name="Chiu C.H."/>
            <person name="Tang P."/>
            <person name="Hegemann P."/>
            <person name="Fromm H."/>
            <person name="Raoult D."/>
            <person name="Greub G."/>
            <person name="Miranda-Saavedra D."/>
            <person name="Chen N."/>
            <person name="Nash P."/>
            <person name="Ginger M.L."/>
            <person name="Horn M."/>
            <person name="Schaap P."/>
            <person name="Caler L."/>
            <person name="Loftus B."/>
        </authorList>
    </citation>
    <scope>NUCLEOTIDE SEQUENCE [LARGE SCALE GENOMIC DNA]</scope>
    <source>
        <strain evidence="3 4">Neff</strain>
    </source>
</reference>
<proteinExistence type="predicted"/>
<dbReference type="Pfam" id="PF12937">
    <property type="entry name" value="F-box-like"/>
    <property type="match status" value="1"/>
</dbReference>
<dbReference type="RefSeq" id="XP_004336647.1">
    <property type="nucleotide sequence ID" value="XM_004336599.1"/>
</dbReference>
<sequence>MKRKECWPDREQVGKHCHRAVARSASDSPEVELPLEVVWLVLQFLGVEDLLRAQLVCVAWRDLIHSEKSASLWKRAYFTWPLPQRGPPPEPDDDKEEEKQLTDQLQQVPDVEPDEEPTKREGNPQVEWLKRLLKRTSDHATLLESVASVRRQLHRLLARVHKGREEESTGAAVRAIASLLPNIYWSRLSSREWYYEKDCIAESRHYKRFVCHRAKAVIYSVASGLPLQLTLTFNETKRSLKIMPYVRYKAKDGSPRPGVSRATSPELYRSLLANMATYLLGVRCDPVDASSVLVAHFDGLVRLVLRADEVPKLYSLGDTSSKLKLKSPWLLGDDVTNSLE</sequence>
<evidence type="ECO:0000313" key="4">
    <source>
        <dbReference type="Proteomes" id="UP000011083"/>
    </source>
</evidence>
<protein>
    <submittedName>
        <fullName evidence="3">Fbox domain containing protein</fullName>
    </submittedName>
</protein>
<dbReference type="PROSITE" id="PS50181">
    <property type="entry name" value="FBOX"/>
    <property type="match status" value="1"/>
</dbReference>
<name>L8GNT1_ACACF</name>
<dbReference type="VEuPathDB" id="AmoebaDB:ACA1_066750"/>
<accession>L8GNT1</accession>
<dbReference type="EMBL" id="KB008048">
    <property type="protein sequence ID" value="ELR14634.1"/>
    <property type="molecule type" value="Genomic_DNA"/>
</dbReference>
<evidence type="ECO:0000256" key="1">
    <source>
        <dbReference type="SAM" id="MobiDB-lite"/>
    </source>
</evidence>
<dbReference type="InterPro" id="IPR036047">
    <property type="entry name" value="F-box-like_dom_sf"/>
</dbReference>
<dbReference type="KEGG" id="acan:ACA1_066750"/>
<dbReference type="SMART" id="SM00256">
    <property type="entry name" value="FBOX"/>
    <property type="match status" value="1"/>
</dbReference>
<keyword evidence="4" id="KW-1185">Reference proteome</keyword>
<dbReference type="Proteomes" id="UP000011083">
    <property type="component" value="Unassembled WGS sequence"/>
</dbReference>
<organism evidence="3 4">
    <name type="scientific">Acanthamoeba castellanii (strain ATCC 30010 / Neff)</name>
    <dbReference type="NCBI Taxonomy" id="1257118"/>
    <lineage>
        <taxon>Eukaryota</taxon>
        <taxon>Amoebozoa</taxon>
        <taxon>Discosea</taxon>
        <taxon>Longamoebia</taxon>
        <taxon>Centramoebida</taxon>
        <taxon>Acanthamoebidae</taxon>
        <taxon>Acanthamoeba</taxon>
    </lineage>
</organism>